<dbReference type="Pfam" id="PF12911">
    <property type="entry name" value="OppC_N"/>
    <property type="match status" value="1"/>
</dbReference>
<comment type="caution">
    <text evidence="9">The sequence shown here is derived from an EMBL/GenBank/DDBJ whole genome shotgun (WGS) entry which is preliminary data.</text>
</comment>
<dbReference type="Gene3D" id="1.10.3720.10">
    <property type="entry name" value="MetI-like"/>
    <property type="match status" value="1"/>
</dbReference>
<feature type="transmembrane region" description="Helical" evidence="7">
    <location>
        <begin position="271"/>
        <end position="292"/>
    </location>
</feature>
<keyword evidence="4 7" id="KW-0812">Transmembrane</keyword>
<evidence type="ECO:0000256" key="2">
    <source>
        <dbReference type="ARBA" id="ARBA00022448"/>
    </source>
</evidence>
<keyword evidence="10" id="KW-1185">Reference proteome</keyword>
<comment type="subcellular location">
    <subcellularLocation>
        <location evidence="1 7">Cell membrane</location>
        <topology evidence="1 7">Multi-pass membrane protein</topology>
    </subcellularLocation>
</comment>
<sequence length="308" mass="33077">MTDVATDAAIDKAQAQAQAQAQAETAPAQPRALVLKRLWRHRSFRIGAIVLLLIVGAAVLAPFISSGDPMTMQMVNRFHAPSGEFPFGADQYGRDVYTRVLYGARLSLWIGFSVAILSAIGGAVVGMAAGYFSRLDSILMRFMDALLAFPAILLAIGINAVLGPQVHSVIVALSCAYVPRTARIVRASVLVIRRLDYVDAARISGAGAWRILTRHILPNTLAPLLVSLTFVFAYAILAEATLSYLGIGPPPPTPSWGNIISEGRDYAVESWWIMLFPGLAISLSALAINLLGDGLRDVLDPRLKVEGN</sequence>
<accession>A0A261SB70</accession>
<dbReference type="InterPro" id="IPR050366">
    <property type="entry name" value="BP-dependent_transpt_permease"/>
</dbReference>
<dbReference type="SUPFAM" id="SSF161098">
    <property type="entry name" value="MetI-like"/>
    <property type="match status" value="1"/>
</dbReference>
<evidence type="ECO:0000256" key="5">
    <source>
        <dbReference type="ARBA" id="ARBA00022989"/>
    </source>
</evidence>
<feature type="transmembrane region" description="Helical" evidence="7">
    <location>
        <begin position="108"/>
        <end position="133"/>
    </location>
</feature>
<dbReference type="EMBL" id="NEVM01000002">
    <property type="protein sequence ID" value="OZI34606.1"/>
    <property type="molecule type" value="Genomic_DNA"/>
</dbReference>
<keyword evidence="6 7" id="KW-0472">Membrane</keyword>
<name>A0A261SB70_9BORD</name>
<keyword evidence="2 7" id="KW-0813">Transport</keyword>
<evidence type="ECO:0000256" key="7">
    <source>
        <dbReference type="RuleBase" id="RU363032"/>
    </source>
</evidence>
<keyword evidence="5 7" id="KW-1133">Transmembrane helix</keyword>
<evidence type="ECO:0000313" key="9">
    <source>
        <dbReference type="EMBL" id="OZI34606.1"/>
    </source>
</evidence>
<evidence type="ECO:0000259" key="8">
    <source>
        <dbReference type="PROSITE" id="PS50928"/>
    </source>
</evidence>
<protein>
    <submittedName>
        <fullName evidence="9">Peptide ABC transporter permease</fullName>
    </submittedName>
</protein>
<dbReference type="Pfam" id="PF00528">
    <property type="entry name" value="BPD_transp_1"/>
    <property type="match status" value="1"/>
</dbReference>
<feature type="transmembrane region" description="Helical" evidence="7">
    <location>
        <begin position="46"/>
        <end position="64"/>
    </location>
</feature>
<dbReference type="CDD" id="cd06261">
    <property type="entry name" value="TM_PBP2"/>
    <property type="match status" value="1"/>
</dbReference>
<proteinExistence type="inferred from homology"/>
<feature type="transmembrane region" description="Helical" evidence="7">
    <location>
        <begin position="145"/>
        <end position="162"/>
    </location>
</feature>
<dbReference type="OrthoDB" id="9783218at2"/>
<organism evidence="9 10">
    <name type="scientific">Bordetella genomosp. 10</name>
    <dbReference type="NCBI Taxonomy" id="1416804"/>
    <lineage>
        <taxon>Bacteria</taxon>
        <taxon>Pseudomonadati</taxon>
        <taxon>Pseudomonadota</taxon>
        <taxon>Betaproteobacteria</taxon>
        <taxon>Burkholderiales</taxon>
        <taxon>Alcaligenaceae</taxon>
        <taxon>Bordetella</taxon>
    </lineage>
</organism>
<dbReference type="GO" id="GO:0005886">
    <property type="term" value="C:plasma membrane"/>
    <property type="evidence" value="ECO:0007669"/>
    <property type="project" value="UniProtKB-SubCell"/>
</dbReference>
<dbReference type="GO" id="GO:0055085">
    <property type="term" value="P:transmembrane transport"/>
    <property type="evidence" value="ECO:0007669"/>
    <property type="project" value="InterPro"/>
</dbReference>
<dbReference type="InterPro" id="IPR035906">
    <property type="entry name" value="MetI-like_sf"/>
</dbReference>
<gene>
    <name evidence="9" type="ORF">CAL29_14015</name>
</gene>
<feature type="domain" description="ABC transmembrane type-1" evidence="8">
    <location>
        <begin position="108"/>
        <end position="292"/>
    </location>
</feature>
<evidence type="ECO:0000256" key="1">
    <source>
        <dbReference type="ARBA" id="ARBA00004651"/>
    </source>
</evidence>
<dbReference type="RefSeq" id="WP_094853597.1">
    <property type="nucleotide sequence ID" value="NZ_NEVM01000002.1"/>
</dbReference>
<dbReference type="Proteomes" id="UP000216020">
    <property type="component" value="Unassembled WGS sequence"/>
</dbReference>
<keyword evidence="3" id="KW-1003">Cell membrane</keyword>
<reference evidence="10" key="1">
    <citation type="submission" date="2017-05" db="EMBL/GenBank/DDBJ databases">
        <title>Complete and WGS of Bordetella genogroups.</title>
        <authorList>
            <person name="Spilker T."/>
            <person name="Lipuma J."/>
        </authorList>
    </citation>
    <scope>NUCLEOTIDE SEQUENCE [LARGE SCALE GENOMIC DNA]</scope>
    <source>
        <strain evidence="10">AU16122</strain>
    </source>
</reference>
<evidence type="ECO:0000256" key="3">
    <source>
        <dbReference type="ARBA" id="ARBA00022475"/>
    </source>
</evidence>
<feature type="transmembrane region" description="Helical" evidence="7">
    <location>
        <begin position="224"/>
        <end position="247"/>
    </location>
</feature>
<dbReference type="InterPro" id="IPR000515">
    <property type="entry name" value="MetI-like"/>
</dbReference>
<dbReference type="AlphaFoldDB" id="A0A261SB70"/>
<evidence type="ECO:0000313" key="10">
    <source>
        <dbReference type="Proteomes" id="UP000216020"/>
    </source>
</evidence>
<dbReference type="PANTHER" id="PTHR43386">
    <property type="entry name" value="OLIGOPEPTIDE TRANSPORT SYSTEM PERMEASE PROTEIN APPC"/>
    <property type="match status" value="1"/>
</dbReference>
<dbReference type="PANTHER" id="PTHR43386:SF6">
    <property type="entry name" value="ABC TRANSPORTER PERMEASE PROTEIN"/>
    <property type="match status" value="1"/>
</dbReference>
<evidence type="ECO:0000256" key="4">
    <source>
        <dbReference type="ARBA" id="ARBA00022692"/>
    </source>
</evidence>
<comment type="similarity">
    <text evidence="7">Belongs to the binding-protein-dependent transport system permease family.</text>
</comment>
<dbReference type="InterPro" id="IPR025966">
    <property type="entry name" value="OppC_N"/>
</dbReference>
<dbReference type="PROSITE" id="PS50928">
    <property type="entry name" value="ABC_TM1"/>
    <property type="match status" value="1"/>
</dbReference>
<evidence type="ECO:0000256" key="6">
    <source>
        <dbReference type="ARBA" id="ARBA00023136"/>
    </source>
</evidence>